<feature type="transmembrane region" description="Helical" evidence="2">
    <location>
        <begin position="238"/>
        <end position="254"/>
    </location>
</feature>
<proteinExistence type="predicted"/>
<dbReference type="Proteomes" id="UP001162031">
    <property type="component" value="Unassembled WGS sequence"/>
</dbReference>
<feature type="transmembrane region" description="Helical" evidence="2">
    <location>
        <begin position="611"/>
        <end position="629"/>
    </location>
</feature>
<keyword evidence="2" id="KW-0812">Transmembrane</keyword>
<feature type="transmembrane region" description="Helical" evidence="2">
    <location>
        <begin position="209"/>
        <end position="226"/>
    </location>
</feature>
<feature type="transmembrane region" description="Helical" evidence="2">
    <location>
        <begin position="181"/>
        <end position="202"/>
    </location>
</feature>
<feature type="transmembrane region" description="Helical" evidence="2">
    <location>
        <begin position="635"/>
        <end position="654"/>
    </location>
</feature>
<evidence type="ECO:0000313" key="3">
    <source>
        <dbReference type="EMBL" id="CAI5724152.1"/>
    </source>
</evidence>
<name>A0AAV0TM37_HYABA</name>
<evidence type="ECO:0000256" key="1">
    <source>
        <dbReference type="SAM" id="MobiDB-lite"/>
    </source>
</evidence>
<feature type="transmembrane region" description="Helical" evidence="2">
    <location>
        <begin position="144"/>
        <end position="161"/>
    </location>
</feature>
<comment type="caution">
    <text evidence="3">The sequence shown here is derived from an EMBL/GenBank/DDBJ whole genome shotgun (WGS) entry which is preliminary data.</text>
</comment>
<reference evidence="3" key="1">
    <citation type="submission" date="2022-12" db="EMBL/GenBank/DDBJ databases">
        <authorList>
            <person name="Webb A."/>
        </authorList>
    </citation>
    <scope>NUCLEOTIDE SEQUENCE</scope>
    <source>
        <strain evidence="3">Hp1</strain>
    </source>
</reference>
<gene>
    <name evidence="3" type="ORF">HBR001_LOCUS3290</name>
</gene>
<keyword evidence="2" id="KW-1133">Transmembrane helix</keyword>
<dbReference type="AlphaFoldDB" id="A0AAV0TM37"/>
<sequence length="753" mass="85339">MDEQTCAFVEFNDEDDNSSRPSKQSAPRLFHTSRLSRSKQSGVSASHSQSHARSRVLSHNAEMYTDKDANECILHANAPPTYTGGFNEIMKQIKAKTYYTEQFQRVQQQTNMSHLLFFSNVAPTFYETSYLTVAQDTSVSRVRACFLISFVGLVVLYMNEWRDDKWSKMDTNGRSDGDETAIMAMTFGVMLPSLVLGILATFTSVGRKNLENVTAAVFVIVAAMMIAKKPVEKVKGPVIPLLILLIPIFGITRMRFVKSCCIGWGIFFSYLIVMMSVRNTLPVPSTFDSFTDISYQAINYGITAIGGMVSQYRQELLRRRNFCLQLPFSGTMGADALDEIKTDKFSKKTLMHRWSLKFRHPEVEECFYRYWYLIDPFPYENPNSGSLHQGVFRTIRFAVWTLLLNQFVLLLQDIKFLKVKKDKFVDDSDLTYALVLRFGVTVPLYFSAALFMYFLGKAFYARWVKEANDATNAALTRGSIVDVDIKSLNDNRESSSNVLIGSARSTQDTARMKHVVEAAQIKYATKDRVLDVLIHKGGYVRSTQLFSSLVIACHVCCMGILLLAVSTGPKVDAFDNTPGTTPGQPKPVYYMGFLNAVLFAHRSGFRVRFVYATYTTFAVALGIIIAASVMSPAHYQQYAGYVAVIFLMGMMISYEEESLRRSFFVLKSIRTLEFEEWFSVVLRLQSWVKDRFRKRLRDVRLKGCRETASDRKPEAKALLINTSTQMAYASRLGMYSQMFNIIIAIVDVITSSV</sequence>
<feature type="transmembrane region" description="Helical" evidence="2">
    <location>
        <begin position="397"/>
        <end position="414"/>
    </location>
</feature>
<feature type="transmembrane region" description="Helical" evidence="2">
    <location>
        <begin position="434"/>
        <end position="455"/>
    </location>
</feature>
<feature type="transmembrane region" description="Helical" evidence="2">
    <location>
        <begin position="261"/>
        <end position="281"/>
    </location>
</feature>
<feature type="compositionally biased region" description="Polar residues" evidence="1">
    <location>
        <begin position="33"/>
        <end position="42"/>
    </location>
</feature>
<keyword evidence="4" id="KW-1185">Reference proteome</keyword>
<feature type="transmembrane region" description="Helical" evidence="2">
    <location>
        <begin position="545"/>
        <end position="567"/>
    </location>
</feature>
<feature type="transmembrane region" description="Helical" evidence="2">
    <location>
        <begin position="293"/>
        <end position="312"/>
    </location>
</feature>
<organism evidence="3 4">
    <name type="scientific">Hyaloperonospora brassicae</name>
    <name type="common">Brassica downy mildew</name>
    <name type="synonym">Peronospora brassicae</name>
    <dbReference type="NCBI Taxonomy" id="162125"/>
    <lineage>
        <taxon>Eukaryota</taxon>
        <taxon>Sar</taxon>
        <taxon>Stramenopiles</taxon>
        <taxon>Oomycota</taxon>
        <taxon>Peronosporomycetes</taxon>
        <taxon>Peronosporales</taxon>
        <taxon>Peronosporaceae</taxon>
        <taxon>Hyaloperonospora</taxon>
    </lineage>
</organism>
<keyword evidence="2" id="KW-0472">Membrane</keyword>
<evidence type="ECO:0000313" key="4">
    <source>
        <dbReference type="Proteomes" id="UP001162031"/>
    </source>
</evidence>
<evidence type="ECO:0008006" key="5">
    <source>
        <dbReference type="Google" id="ProtNLM"/>
    </source>
</evidence>
<accession>A0AAV0TM37</accession>
<protein>
    <recommendedName>
        <fullName evidence="5">Transmembrane protein</fullName>
    </recommendedName>
</protein>
<dbReference type="EMBL" id="CANTFL010000549">
    <property type="protein sequence ID" value="CAI5724152.1"/>
    <property type="molecule type" value="Genomic_DNA"/>
</dbReference>
<feature type="region of interest" description="Disordered" evidence="1">
    <location>
        <begin position="12"/>
        <end position="58"/>
    </location>
</feature>
<evidence type="ECO:0000256" key="2">
    <source>
        <dbReference type="SAM" id="Phobius"/>
    </source>
</evidence>